<comment type="caution">
    <text evidence="2">The sequence shown here is derived from an EMBL/GenBank/DDBJ whole genome shotgun (WGS) entry which is preliminary data.</text>
</comment>
<dbReference type="InterPro" id="IPR002347">
    <property type="entry name" value="SDR_fam"/>
</dbReference>
<keyword evidence="3" id="KW-1185">Reference proteome</keyword>
<dbReference type="Pfam" id="PF00106">
    <property type="entry name" value="adh_short"/>
    <property type="match status" value="1"/>
</dbReference>
<name>A0ABU8HI41_9BACI</name>
<protein>
    <submittedName>
        <fullName evidence="2">SDR family NAD(P)-dependent oxidoreductase</fullName>
    </submittedName>
</protein>
<dbReference type="Proteomes" id="UP001312865">
    <property type="component" value="Unassembled WGS sequence"/>
</dbReference>
<dbReference type="PRINTS" id="PR00081">
    <property type="entry name" value="GDHRDH"/>
</dbReference>
<dbReference type="InterPro" id="IPR036291">
    <property type="entry name" value="NAD(P)-bd_dom_sf"/>
</dbReference>
<dbReference type="SUPFAM" id="SSF51735">
    <property type="entry name" value="NAD(P)-binding Rossmann-fold domains"/>
    <property type="match status" value="1"/>
</dbReference>
<proteinExistence type="predicted"/>
<organism evidence="2 3">
    <name type="scientific">Bacillus spongiae</name>
    <dbReference type="NCBI Taxonomy" id="2683610"/>
    <lineage>
        <taxon>Bacteria</taxon>
        <taxon>Bacillati</taxon>
        <taxon>Bacillota</taxon>
        <taxon>Bacilli</taxon>
        <taxon>Bacillales</taxon>
        <taxon>Bacillaceae</taxon>
        <taxon>Bacillus</taxon>
    </lineage>
</organism>
<evidence type="ECO:0000256" key="1">
    <source>
        <dbReference type="ARBA" id="ARBA00023002"/>
    </source>
</evidence>
<keyword evidence="1" id="KW-0560">Oxidoreductase</keyword>
<evidence type="ECO:0000313" key="2">
    <source>
        <dbReference type="EMBL" id="MEI5908738.1"/>
    </source>
</evidence>
<reference evidence="2 3" key="1">
    <citation type="journal article" date="2018" name="J. Microbiol.">
        <title>Bacillus spongiae sp. nov., isolated from sponge of Jeju Island.</title>
        <authorList>
            <person name="Lee G.E."/>
            <person name="Im W.T."/>
            <person name="Park J.S."/>
        </authorList>
    </citation>
    <scope>NUCLEOTIDE SEQUENCE [LARGE SCALE GENOMIC DNA]</scope>
    <source>
        <strain evidence="2 3">135PIL107-10</strain>
    </source>
</reference>
<dbReference type="PANTHER" id="PTHR43157:SF31">
    <property type="entry name" value="PHOSPHATIDYLINOSITOL-GLYCAN BIOSYNTHESIS CLASS F PROTEIN"/>
    <property type="match status" value="1"/>
</dbReference>
<sequence>MIETNTALVTGGTDGIGKALVVKLAESGYTVCFIGRDRTKGQSTLQMAKQIHPEGHHRFYQVDLCNMSDIKEFARSFKKNHTTLRLLYLNAGTIPPSHYTESSEGIETAFAVNYLHRYLLTHLLLDELKAATPSRIVITSAPGRSTNKLNLNDINLTRGYKPLLATDCAAEANEIFTVHMAKHLENLGITINTINPGIVNTNISRNSPMPLRIAMNIMDKLNISKKPSLVADELYKLGTSSSFSSVTGRLFVKGKEITTNSSIVNVQKANKLLDVSLELCNLKE</sequence>
<gene>
    <name evidence="2" type="ORF">WAK64_16950</name>
</gene>
<evidence type="ECO:0000313" key="3">
    <source>
        <dbReference type="Proteomes" id="UP001312865"/>
    </source>
</evidence>
<accession>A0ABU8HI41</accession>
<dbReference type="RefSeq" id="WP_336588185.1">
    <property type="nucleotide sequence ID" value="NZ_JBBAXC010000015.1"/>
</dbReference>
<dbReference type="PANTHER" id="PTHR43157">
    <property type="entry name" value="PHOSPHATIDYLINOSITOL-GLYCAN BIOSYNTHESIS CLASS F PROTEIN-RELATED"/>
    <property type="match status" value="1"/>
</dbReference>
<dbReference type="EMBL" id="JBBAXC010000015">
    <property type="protein sequence ID" value="MEI5908738.1"/>
    <property type="molecule type" value="Genomic_DNA"/>
</dbReference>
<dbReference type="Gene3D" id="3.40.50.720">
    <property type="entry name" value="NAD(P)-binding Rossmann-like Domain"/>
    <property type="match status" value="1"/>
</dbReference>